<organism evidence="7 8">
    <name type="scientific">Acetobacter orientalis</name>
    <dbReference type="NCBI Taxonomy" id="146474"/>
    <lineage>
        <taxon>Bacteria</taxon>
        <taxon>Pseudomonadati</taxon>
        <taxon>Pseudomonadota</taxon>
        <taxon>Alphaproteobacteria</taxon>
        <taxon>Acetobacterales</taxon>
        <taxon>Acetobacteraceae</taxon>
        <taxon>Acetobacter</taxon>
    </lineage>
</organism>
<feature type="domain" description="Core-binding (CB)" evidence="6">
    <location>
        <begin position="60"/>
        <end position="138"/>
    </location>
</feature>
<dbReference type="PANTHER" id="PTHR30349:SF64">
    <property type="entry name" value="PROPHAGE INTEGRASE INTD-RELATED"/>
    <property type="match status" value="1"/>
</dbReference>
<dbReference type="STRING" id="1231341.Abor_031_028"/>
<evidence type="ECO:0000259" key="5">
    <source>
        <dbReference type="PROSITE" id="PS51898"/>
    </source>
</evidence>
<evidence type="ECO:0000256" key="2">
    <source>
        <dbReference type="ARBA" id="ARBA00023125"/>
    </source>
</evidence>
<dbReference type="Proteomes" id="UP000032670">
    <property type="component" value="Unassembled WGS sequence"/>
</dbReference>
<accession>A0A0D6NLA3</accession>
<keyword evidence="1" id="KW-0229">DNA integration</keyword>
<keyword evidence="3" id="KW-0233">DNA recombination</keyword>
<protein>
    <submittedName>
        <fullName evidence="7">Prophage integrase</fullName>
    </submittedName>
</protein>
<dbReference type="PROSITE" id="PS51900">
    <property type="entry name" value="CB"/>
    <property type="match status" value="1"/>
</dbReference>
<dbReference type="GO" id="GO:0006310">
    <property type="term" value="P:DNA recombination"/>
    <property type="evidence" value="ECO:0007669"/>
    <property type="project" value="UniProtKB-KW"/>
</dbReference>
<name>A0A0D6NLA3_9PROT</name>
<dbReference type="InterPro" id="IPR002104">
    <property type="entry name" value="Integrase_catalytic"/>
</dbReference>
<dbReference type="PANTHER" id="PTHR30349">
    <property type="entry name" value="PHAGE INTEGRASE-RELATED"/>
    <property type="match status" value="1"/>
</dbReference>
<dbReference type="InterPro" id="IPR044068">
    <property type="entry name" value="CB"/>
</dbReference>
<evidence type="ECO:0000313" key="8">
    <source>
        <dbReference type="Proteomes" id="UP000032670"/>
    </source>
</evidence>
<evidence type="ECO:0000259" key="6">
    <source>
        <dbReference type="PROSITE" id="PS51900"/>
    </source>
</evidence>
<evidence type="ECO:0000256" key="4">
    <source>
        <dbReference type="PROSITE-ProRule" id="PRU01248"/>
    </source>
</evidence>
<dbReference type="GeneID" id="76205004"/>
<dbReference type="InterPro" id="IPR050090">
    <property type="entry name" value="Tyrosine_recombinase_XerCD"/>
</dbReference>
<accession>A0A6N3SX24</accession>
<comment type="caution">
    <text evidence="7">The sequence shown here is derived from an EMBL/GenBank/DDBJ whole genome shotgun (WGS) entry which is preliminary data.</text>
</comment>
<dbReference type="SUPFAM" id="SSF56349">
    <property type="entry name" value="DNA breaking-rejoining enzymes"/>
    <property type="match status" value="1"/>
</dbReference>
<feature type="domain" description="Tyr recombinase" evidence="5">
    <location>
        <begin position="156"/>
        <end position="361"/>
    </location>
</feature>
<dbReference type="RefSeq" id="WP_048841908.1">
    <property type="nucleotide sequence ID" value="NZ_BAMX01000031.1"/>
</dbReference>
<evidence type="ECO:0000256" key="3">
    <source>
        <dbReference type="ARBA" id="ARBA00023172"/>
    </source>
</evidence>
<dbReference type="EMBL" id="BAMX01000031">
    <property type="protein sequence ID" value="GAN66862.1"/>
    <property type="molecule type" value="Genomic_DNA"/>
</dbReference>
<dbReference type="PROSITE" id="PS51898">
    <property type="entry name" value="TYR_RECOMBINASE"/>
    <property type="match status" value="1"/>
</dbReference>
<evidence type="ECO:0000313" key="7">
    <source>
        <dbReference type="EMBL" id="GAN66862.1"/>
    </source>
</evidence>
<keyword evidence="8" id="KW-1185">Reference proteome</keyword>
<dbReference type="GO" id="GO:0003677">
    <property type="term" value="F:DNA binding"/>
    <property type="evidence" value="ECO:0007669"/>
    <property type="project" value="UniProtKB-UniRule"/>
</dbReference>
<keyword evidence="2 4" id="KW-0238">DNA-binding</keyword>
<dbReference type="Pfam" id="PF00589">
    <property type="entry name" value="Phage_integrase"/>
    <property type="match status" value="1"/>
</dbReference>
<reference evidence="7 8" key="1">
    <citation type="submission" date="2012-11" db="EMBL/GenBank/DDBJ databases">
        <title>Whole genome sequence of Acetobacter orientalis 21F-2.</title>
        <authorList>
            <person name="Azuma Y."/>
            <person name="Higashiura N."/>
            <person name="Hirakawa H."/>
            <person name="Matsushita K."/>
        </authorList>
    </citation>
    <scope>NUCLEOTIDE SEQUENCE [LARGE SCALE GENOMIC DNA]</scope>
    <source>
        <strain evidence="7 8">21F-2</strain>
    </source>
</reference>
<dbReference type="GO" id="GO:0015074">
    <property type="term" value="P:DNA integration"/>
    <property type="evidence" value="ECO:0007669"/>
    <property type="project" value="UniProtKB-KW"/>
</dbReference>
<dbReference type="InterPro" id="IPR013762">
    <property type="entry name" value="Integrase-like_cat_sf"/>
</dbReference>
<evidence type="ECO:0000256" key="1">
    <source>
        <dbReference type="ARBA" id="ARBA00022908"/>
    </source>
</evidence>
<sequence length="388" mass="44431">MSLKVVKRPGRETLYVRGTIGGQSIYESTGTNNQKQAEAYRAKRETELWQESVYGKRAVITFDRAAAAYLAATQRSATTITHIERLLAHFKGKKINTIKQQDLDGAYSAILTAGNEAKAATKIRAVLTPLRAILEFSAIRGWCDKPAFERPKVEQVRMQFLRPEEATSLVNEAAPHIRPLLVFLIATGCRMSEALELDWQDVDLDGARAVVWQKQGNERHIDLPKVVLIALRGIPWRDGRVFRPAVKRRDRNGIMRWAVGESYSDTNRTGGGQIKSAWAFANRRAGLPGSERVWTPKNEKWPKRQFVPDMSPHCLRHTFATWHYCAYKDLLKLKEDGGWQTITMVTRYAKKMPDHYREQILQWWGYTDWPEIEYCVPYPGQEVETQGK</sequence>
<dbReference type="InterPro" id="IPR011010">
    <property type="entry name" value="DNA_brk_join_enz"/>
</dbReference>
<dbReference type="AlphaFoldDB" id="A0A0D6NLA3"/>
<dbReference type="Gene3D" id="1.10.443.10">
    <property type="entry name" value="Intergrase catalytic core"/>
    <property type="match status" value="1"/>
</dbReference>
<proteinExistence type="predicted"/>
<gene>
    <name evidence="7" type="ORF">Abor_031_028</name>
</gene>